<dbReference type="RefSeq" id="WP_150491564.1">
    <property type="nucleotide sequence ID" value="NZ_BMUV01000026.1"/>
</dbReference>
<keyword evidence="3" id="KW-1185">Reference proteome</keyword>
<feature type="signal peptide" evidence="1">
    <location>
        <begin position="1"/>
        <end position="30"/>
    </location>
</feature>
<dbReference type="EMBL" id="CP023702">
    <property type="protein sequence ID" value="QEU76245.1"/>
    <property type="molecule type" value="Genomic_DNA"/>
</dbReference>
<gene>
    <name evidence="2" type="ORF">CP967_33540</name>
</gene>
<dbReference type="OrthoDB" id="1099523at2"/>
<sequence>MGSMRSLAAAGALTALVVGTTTAFGASASAAPNVTPQGVCGSSYKTVNSAPIGSLGTVYLTYNSSNGRNCVATIRTNPGTAKAMSVYLYVPDTDEWAGDSGNYTSYAGPGYVYGKNHCVSWGGSIDNVYVSVDNSNCAAFKERRTTEVR</sequence>
<name>A0A5J6FMQ9_9ACTN</name>
<organism evidence="2 3">
    <name type="scientific">Streptomyces nitrosporeus</name>
    <dbReference type="NCBI Taxonomy" id="28894"/>
    <lineage>
        <taxon>Bacteria</taxon>
        <taxon>Bacillati</taxon>
        <taxon>Actinomycetota</taxon>
        <taxon>Actinomycetes</taxon>
        <taxon>Kitasatosporales</taxon>
        <taxon>Streptomycetaceae</taxon>
        <taxon>Streptomyces</taxon>
    </lineage>
</organism>
<evidence type="ECO:0000313" key="3">
    <source>
        <dbReference type="Proteomes" id="UP000326178"/>
    </source>
</evidence>
<dbReference type="AlphaFoldDB" id="A0A5J6FMQ9"/>
<reference evidence="2 3" key="1">
    <citation type="submission" date="2017-09" db="EMBL/GenBank/DDBJ databases">
        <authorList>
            <person name="Lee N."/>
            <person name="Cho B.-K."/>
        </authorList>
    </citation>
    <scope>NUCLEOTIDE SEQUENCE [LARGE SCALE GENOMIC DNA]</scope>
    <source>
        <strain evidence="2 3">ATCC 12769</strain>
    </source>
</reference>
<evidence type="ECO:0000313" key="2">
    <source>
        <dbReference type="EMBL" id="QEU76245.1"/>
    </source>
</evidence>
<dbReference type="KEGG" id="snk:CP967_33540"/>
<keyword evidence="1" id="KW-0732">Signal</keyword>
<proteinExistence type="predicted"/>
<accession>A0A5J6FMQ9</accession>
<feature type="chain" id="PRO_5039708596" evidence="1">
    <location>
        <begin position="31"/>
        <end position="149"/>
    </location>
</feature>
<dbReference type="Proteomes" id="UP000326178">
    <property type="component" value="Chromosome"/>
</dbReference>
<evidence type="ECO:0000256" key="1">
    <source>
        <dbReference type="SAM" id="SignalP"/>
    </source>
</evidence>
<protein>
    <submittedName>
        <fullName evidence="2">Spore-associated protein</fullName>
    </submittedName>
</protein>